<evidence type="ECO:0000256" key="1">
    <source>
        <dbReference type="ARBA" id="ARBA00004777"/>
    </source>
</evidence>
<evidence type="ECO:0000256" key="3">
    <source>
        <dbReference type="ARBA" id="ARBA00022801"/>
    </source>
</evidence>
<dbReference type="SUPFAM" id="SSF53223">
    <property type="entry name" value="Aminoacid dehydrogenase-like, N-terminal domain"/>
    <property type="match status" value="1"/>
</dbReference>
<protein>
    <submittedName>
        <fullName evidence="9">Methenyltetrahydrofolate cyclohydrolase/ methylenetetrahydrofolate dehydrogenase (NADP+)</fullName>
        <ecNumber evidence="9">1.5.1.5</ecNumber>
        <ecNumber evidence="9">3.5.4.9</ecNumber>
    </submittedName>
</protein>
<dbReference type="GO" id="GO:0004488">
    <property type="term" value="F:methylenetetrahydrofolate dehydrogenase (NADP+) activity"/>
    <property type="evidence" value="ECO:0007669"/>
    <property type="project" value="UniProtKB-EC"/>
</dbReference>
<evidence type="ECO:0000259" key="8">
    <source>
        <dbReference type="Pfam" id="PF02882"/>
    </source>
</evidence>
<comment type="pathway">
    <text evidence="1">One-carbon metabolism; tetrahydrofolate interconversion.</text>
</comment>
<dbReference type="EMBL" id="MF001358">
    <property type="protein sequence ID" value="ASZ76728.1"/>
    <property type="molecule type" value="Genomic_DNA"/>
</dbReference>
<dbReference type="PANTHER" id="PTHR48099:SF5">
    <property type="entry name" value="C-1-TETRAHYDROFOLATE SYNTHASE, CYTOPLASMIC"/>
    <property type="match status" value="1"/>
</dbReference>
<dbReference type="EC" id="1.5.1.5" evidence="9"/>
<dbReference type="Gene3D" id="3.40.50.720">
    <property type="entry name" value="NAD(P)-binding Rossmann-like Domain"/>
    <property type="match status" value="1"/>
</dbReference>
<evidence type="ECO:0000256" key="6">
    <source>
        <dbReference type="ARBA" id="ARBA00023268"/>
    </source>
</evidence>
<keyword evidence="3 9" id="KW-0378">Hydrolase</keyword>
<dbReference type="Pfam" id="PF02882">
    <property type="entry name" value="THF_DHG_CYH_C"/>
    <property type="match status" value="1"/>
</dbReference>
<name>A0A249XXM9_9CAUD</name>
<keyword evidence="6" id="KW-0511">Multifunctional enzyme</keyword>
<dbReference type="PRINTS" id="PR00085">
    <property type="entry name" value="THFDHDRGNASE"/>
</dbReference>
<reference evidence="9 10" key="1">
    <citation type="submission" date="2017-04" db="EMBL/GenBank/DDBJ databases">
        <title>Complete Genome Sequence of Lytic Bacteriophage EF1 Infecting Enterococcus faecalis Isolates.</title>
        <authorList>
            <person name="Kim D."/>
            <person name="Kim Y.J."/>
            <person name="Han B.K."/>
            <person name="Kim H."/>
        </authorList>
    </citation>
    <scope>NUCLEOTIDE SEQUENCE [LARGE SCALE GENOMIC DNA]</scope>
</reference>
<dbReference type="Proteomes" id="UP000260005">
    <property type="component" value="Segment"/>
</dbReference>
<dbReference type="InterPro" id="IPR046346">
    <property type="entry name" value="Aminoacid_DH-like_N_sf"/>
</dbReference>
<organism evidence="9 10">
    <name type="scientific">Enterococcus phage EF1</name>
    <dbReference type="NCBI Taxonomy" id="2025813"/>
    <lineage>
        <taxon>Viruses</taxon>
        <taxon>Duplodnaviria</taxon>
        <taxon>Heunggongvirae</taxon>
        <taxon>Uroviricota</taxon>
        <taxon>Caudoviricetes</taxon>
    </lineage>
</organism>
<keyword evidence="4" id="KW-0521">NADP</keyword>
<keyword evidence="10" id="KW-1185">Reference proteome</keyword>
<evidence type="ECO:0000256" key="2">
    <source>
        <dbReference type="ARBA" id="ARBA00022563"/>
    </source>
</evidence>
<proteinExistence type="inferred from homology"/>
<feature type="domain" description="Tetrahydrofolate dehydrogenase/cyclohydrolase catalytic" evidence="7">
    <location>
        <begin position="8"/>
        <end position="116"/>
    </location>
</feature>
<evidence type="ECO:0000256" key="4">
    <source>
        <dbReference type="ARBA" id="ARBA00022857"/>
    </source>
</evidence>
<dbReference type="InterPro" id="IPR020630">
    <property type="entry name" value="THF_DH/CycHdrlase_cat_dom"/>
</dbReference>
<evidence type="ECO:0000313" key="9">
    <source>
        <dbReference type="EMBL" id="ASZ76728.1"/>
    </source>
</evidence>
<dbReference type="CDD" id="cd01080">
    <property type="entry name" value="NAD_bind_m-THF_DH_Cyclohyd"/>
    <property type="match status" value="1"/>
</dbReference>
<dbReference type="GO" id="GO:0004477">
    <property type="term" value="F:methenyltetrahydrofolate cyclohydrolase activity"/>
    <property type="evidence" value="ECO:0007669"/>
    <property type="project" value="UniProtKB-EC"/>
</dbReference>
<evidence type="ECO:0000256" key="5">
    <source>
        <dbReference type="ARBA" id="ARBA00023002"/>
    </source>
</evidence>
<feature type="domain" description="Tetrahydrofolate dehydrogenase/cyclohydrolase NAD(P)-binding" evidence="8">
    <location>
        <begin position="138"/>
        <end position="277"/>
    </location>
</feature>
<accession>A0A249XXM9</accession>
<dbReference type="InterPro" id="IPR036291">
    <property type="entry name" value="NAD(P)-bd_dom_sf"/>
</dbReference>
<dbReference type="InterPro" id="IPR000672">
    <property type="entry name" value="THF_DH/CycHdrlase"/>
</dbReference>
<evidence type="ECO:0000259" key="7">
    <source>
        <dbReference type="Pfam" id="PF00763"/>
    </source>
</evidence>
<dbReference type="HAMAP" id="MF_01576">
    <property type="entry name" value="THF_DHG_CYH"/>
    <property type="match status" value="1"/>
</dbReference>
<dbReference type="EC" id="3.5.4.9" evidence="9"/>
<dbReference type="GO" id="GO:0035999">
    <property type="term" value="P:tetrahydrofolate interconversion"/>
    <property type="evidence" value="ECO:0007669"/>
    <property type="project" value="TreeGrafter"/>
</dbReference>
<dbReference type="Gene3D" id="3.40.50.10860">
    <property type="entry name" value="Leucine Dehydrogenase, chain A, domain 1"/>
    <property type="match status" value="1"/>
</dbReference>
<dbReference type="InterPro" id="IPR020631">
    <property type="entry name" value="THF_DH/CycHdrlase_NAD-bd_dom"/>
</dbReference>
<evidence type="ECO:0000313" key="10">
    <source>
        <dbReference type="Proteomes" id="UP000260005"/>
    </source>
</evidence>
<sequence>MSINLLYGKPVADSIYKDIHYPNKKVLHIFQVGDLEESNRYIKNKIKKAESLGIPTQLHKAETKEKVDKILKELVSLTKIPNRDKVSGIFVQLPFEFDRLMEDTFLRVIPPEFDVDGLTHYNLGRLLDGSRTDLNFVPATAHGVVDMLKYYNIPIEGKTVGIIGRSNLVGKPLIPLLLEENATVISMNSYTDKKNLISLSKQCDILVVAIGKANFIDSNFIKDNATVIDVGINFDESGKLVGDVDSNSLKKEGWNGNLSPVPGGVGPLTIANLMRNVNIGAWR</sequence>
<keyword evidence="5 9" id="KW-0560">Oxidoreductase</keyword>
<dbReference type="PANTHER" id="PTHR48099">
    <property type="entry name" value="C-1-TETRAHYDROFOLATE SYNTHASE, CYTOPLASMIC-RELATED"/>
    <property type="match status" value="1"/>
</dbReference>
<dbReference type="Pfam" id="PF00763">
    <property type="entry name" value="THF_DHG_CYH"/>
    <property type="match status" value="1"/>
</dbReference>
<keyword evidence="2" id="KW-0554">One-carbon metabolism</keyword>
<dbReference type="SUPFAM" id="SSF51735">
    <property type="entry name" value="NAD(P)-binding Rossmann-fold domains"/>
    <property type="match status" value="1"/>
</dbReference>